<name>A0A9P7R2E6_9PEZI</name>
<comment type="caution">
    <text evidence="1">The sequence shown here is derived from an EMBL/GenBank/DDBJ whole genome shotgun (WGS) entry which is preliminary data.</text>
</comment>
<gene>
    <name evidence="1" type="ORF">JMJ77_010881</name>
</gene>
<evidence type="ECO:0000313" key="2">
    <source>
        <dbReference type="Proteomes" id="UP000699042"/>
    </source>
</evidence>
<dbReference type="EMBL" id="JAESDN010000007">
    <property type="protein sequence ID" value="KAG7047532.1"/>
    <property type="molecule type" value="Genomic_DNA"/>
</dbReference>
<reference evidence="1" key="1">
    <citation type="submission" date="2021-05" db="EMBL/GenBank/DDBJ databases">
        <title>Comparative genomics of three Colletotrichum scovillei strains and genetic complementation revealed genes involved fungal growth and virulence on chili pepper.</title>
        <authorList>
            <person name="Hsieh D.-K."/>
            <person name="Chuang S.-C."/>
            <person name="Chen C.-Y."/>
            <person name="Chao Y.-T."/>
            <person name="Lu M.-Y.J."/>
            <person name="Lee M.-H."/>
            <person name="Shih M.-C."/>
        </authorList>
    </citation>
    <scope>NUCLEOTIDE SEQUENCE</scope>
    <source>
        <strain evidence="1">Coll-153</strain>
    </source>
</reference>
<organism evidence="1 2">
    <name type="scientific">Colletotrichum scovillei</name>
    <dbReference type="NCBI Taxonomy" id="1209932"/>
    <lineage>
        <taxon>Eukaryota</taxon>
        <taxon>Fungi</taxon>
        <taxon>Dikarya</taxon>
        <taxon>Ascomycota</taxon>
        <taxon>Pezizomycotina</taxon>
        <taxon>Sordariomycetes</taxon>
        <taxon>Hypocreomycetidae</taxon>
        <taxon>Glomerellales</taxon>
        <taxon>Glomerellaceae</taxon>
        <taxon>Colletotrichum</taxon>
        <taxon>Colletotrichum acutatum species complex</taxon>
    </lineage>
</organism>
<protein>
    <submittedName>
        <fullName evidence="1">Uncharacterized protein</fullName>
    </submittedName>
</protein>
<evidence type="ECO:0000313" key="1">
    <source>
        <dbReference type="EMBL" id="KAG7047532.1"/>
    </source>
</evidence>
<dbReference type="Proteomes" id="UP000699042">
    <property type="component" value="Unassembled WGS sequence"/>
</dbReference>
<keyword evidence="2" id="KW-1185">Reference proteome</keyword>
<sequence length="61" mass="6986">MWTVYRPEGVQVDWVLGSLGLNVRVSVTMRWMLLQHDCRRLEAERRDSTTGYGEGEGVAMS</sequence>
<accession>A0A9P7R2E6</accession>
<proteinExistence type="predicted"/>
<dbReference type="AlphaFoldDB" id="A0A9P7R2E6"/>